<proteinExistence type="predicted"/>
<gene>
    <name evidence="2" type="ORF">C0Q70_17322</name>
</gene>
<feature type="compositionally biased region" description="Basic and acidic residues" evidence="1">
    <location>
        <begin position="22"/>
        <end position="50"/>
    </location>
</feature>
<accession>A0A2T7NK29</accession>
<dbReference type="EMBL" id="PZQS01000011">
    <property type="protein sequence ID" value="PVD21524.1"/>
    <property type="molecule type" value="Genomic_DNA"/>
</dbReference>
<evidence type="ECO:0000313" key="3">
    <source>
        <dbReference type="Proteomes" id="UP000245119"/>
    </source>
</evidence>
<dbReference type="AlphaFoldDB" id="A0A2T7NK29"/>
<keyword evidence="3" id="KW-1185">Reference proteome</keyword>
<protein>
    <submittedName>
        <fullName evidence="2">Uncharacterized protein</fullName>
    </submittedName>
</protein>
<dbReference type="OrthoDB" id="5919401at2759"/>
<dbReference type="Proteomes" id="UP000245119">
    <property type="component" value="Linkage Group LG11"/>
</dbReference>
<dbReference type="Pfam" id="PF15389">
    <property type="entry name" value="DUF4612"/>
    <property type="match status" value="1"/>
</dbReference>
<dbReference type="PANTHER" id="PTHR14974:SF3">
    <property type="entry name" value="SIMILAR TO RIKEN CDNA 1700025G04 GENE"/>
    <property type="match status" value="1"/>
</dbReference>
<sequence>MGCGRSRHSSPTLTADALAFKGDNKENRRGGKRQKLSDKNNSKAAVKHESSATPTKTTNGKTGGAKGESVQKGGGSKQQGGGAKQQGGRAKPEEAGARREWQLEEAISVPDKTAHKDRAASAPSNAKPVHVTSSQLEFFRMLDEKIEGGPDYISDDD</sequence>
<feature type="compositionally biased region" description="Basic and acidic residues" evidence="1">
    <location>
        <begin position="90"/>
        <end position="102"/>
    </location>
</feature>
<dbReference type="PANTHER" id="PTHR14974">
    <property type="entry name" value="SIMILAR TO RIKEN CDNA 1700025G04 GENE"/>
    <property type="match status" value="1"/>
</dbReference>
<comment type="caution">
    <text evidence="2">The sequence shown here is derived from an EMBL/GenBank/DDBJ whole genome shotgun (WGS) entry which is preliminary data.</text>
</comment>
<name>A0A2T7NK29_POMCA</name>
<evidence type="ECO:0000313" key="2">
    <source>
        <dbReference type="EMBL" id="PVD21524.1"/>
    </source>
</evidence>
<reference evidence="2 3" key="1">
    <citation type="submission" date="2018-04" db="EMBL/GenBank/DDBJ databases">
        <title>The genome of golden apple snail Pomacea canaliculata provides insight into stress tolerance and invasive adaptation.</title>
        <authorList>
            <person name="Liu C."/>
            <person name="Liu B."/>
            <person name="Ren Y."/>
            <person name="Zhang Y."/>
            <person name="Wang H."/>
            <person name="Li S."/>
            <person name="Jiang F."/>
            <person name="Yin L."/>
            <person name="Zhang G."/>
            <person name="Qian W."/>
            <person name="Fan W."/>
        </authorList>
    </citation>
    <scope>NUCLEOTIDE SEQUENCE [LARGE SCALE GENOMIC DNA]</scope>
    <source>
        <strain evidence="2">SZHN2017</strain>
        <tissue evidence="2">Muscle</tissue>
    </source>
</reference>
<evidence type="ECO:0000256" key="1">
    <source>
        <dbReference type="SAM" id="MobiDB-lite"/>
    </source>
</evidence>
<organism evidence="2 3">
    <name type="scientific">Pomacea canaliculata</name>
    <name type="common">Golden apple snail</name>
    <dbReference type="NCBI Taxonomy" id="400727"/>
    <lineage>
        <taxon>Eukaryota</taxon>
        <taxon>Metazoa</taxon>
        <taxon>Spiralia</taxon>
        <taxon>Lophotrochozoa</taxon>
        <taxon>Mollusca</taxon>
        <taxon>Gastropoda</taxon>
        <taxon>Caenogastropoda</taxon>
        <taxon>Architaenioglossa</taxon>
        <taxon>Ampullarioidea</taxon>
        <taxon>Ampullariidae</taxon>
        <taxon>Pomacea</taxon>
    </lineage>
</organism>
<feature type="compositionally biased region" description="Gly residues" evidence="1">
    <location>
        <begin position="61"/>
        <end position="85"/>
    </location>
</feature>
<dbReference type="InterPro" id="IPR027967">
    <property type="entry name" value="DUF4612"/>
</dbReference>
<feature type="region of interest" description="Disordered" evidence="1">
    <location>
        <begin position="1"/>
        <end position="130"/>
    </location>
</feature>